<organism evidence="5">
    <name type="scientific">Candidatus Heimdallarchaeum endolithica</name>
    <dbReference type="NCBI Taxonomy" id="2876572"/>
    <lineage>
        <taxon>Archaea</taxon>
        <taxon>Promethearchaeati</taxon>
        <taxon>Candidatus Heimdallarchaeota</taxon>
        <taxon>Candidatus Heimdallarchaeia (ex Rinke et al. 2021) (nom. nud.)</taxon>
        <taxon>Candidatus Heimdallarchaeales</taxon>
        <taxon>Candidatus Heimdallarchaeaceae</taxon>
        <taxon>Candidatus Heimdallarchaeum</taxon>
    </lineage>
</organism>
<evidence type="ECO:0000313" key="5">
    <source>
        <dbReference type="EMBL" id="UJG44804.1"/>
    </source>
</evidence>
<evidence type="ECO:0000256" key="2">
    <source>
        <dbReference type="SAM" id="Phobius"/>
    </source>
</evidence>
<dbReference type="Pfam" id="PF00932">
    <property type="entry name" value="LTD"/>
    <property type="match status" value="1"/>
</dbReference>
<dbReference type="InterPro" id="IPR001322">
    <property type="entry name" value="Lamin_tail_dom"/>
</dbReference>
<accession>A0A9Y1FQS3</accession>
<dbReference type="PANTHER" id="PTHR43856">
    <property type="entry name" value="CARDIOLIPIN HYDROLASE"/>
    <property type="match status" value="1"/>
</dbReference>
<proteinExistence type="predicted"/>
<dbReference type="InterPro" id="IPR001736">
    <property type="entry name" value="PLipase_D/transphosphatidylase"/>
</dbReference>
<dbReference type="SUPFAM" id="SSF56024">
    <property type="entry name" value="Phospholipase D/nuclease"/>
    <property type="match status" value="2"/>
</dbReference>
<dbReference type="AlphaFoldDB" id="A0A9Y1FQS3"/>
<dbReference type="InterPro" id="IPR025202">
    <property type="entry name" value="PLD-like_dom"/>
</dbReference>
<keyword evidence="2" id="KW-0812">Transmembrane</keyword>
<dbReference type="Gene3D" id="2.60.40.1260">
    <property type="entry name" value="Lamin Tail domain"/>
    <property type="match status" value="1"/>
</dbReference>
<feature type="region of interest" description="Disordered" evidence="1">
    <location>
        <begin position="633"/>
        <end position="659"/>
    </location>
</feature>
<evidence type="ECO:0000259" key="4">
    <source>
        <dbReference type="PROSITE" id="PS51841"/>
    </source>
</evidence>
<dbReference type="InterPro" id="IPR036415">
    <property type="entry name" value="Lamin_tail_dom_sf"/>
</dbReference>
<feature type="transmembrane region" description="Helical" evidence="2">
    <location>
        <begin position="667"/>
        <end position="684"/>
    </location>
</feature>
<keyword evidence="2" id="KW-0472">Membrane</keyword>
<feature type="domain" description="PLD phosphodiesterase" evidence="3">
    <location>
        <begin position="323"/>
        <end position="350"/>
    </location>
</feature>
<feature type="compositionally biased region" description="Low complexity" evidence="1">
    <location>
        <begin position="645"/>
        <end position="657"/>
    </location>
</feature>
<dbReference type="EMBL" id="CP084167">
    <property type="protein sequence ID" value="UJG44804.1"/>
    <property type="molecule type" value="Genomic_DNA"/>
</dbReference>
<dbReference type="InterPro" id="IPR051406">
    <property type="entry name" value="PLD_domain"/>
</dbReference>
<dbReference type="SUPFAM" id="SSF74853">
    <property type="entry name" value="Lamin A/C globular tail domain"/>
    <property type="match status" value="1"/>
</dbReference>
<dbReference type="PROSITE" id="PS50035">
    <property type="entry name" value="PLD"/>
    <property type="match status" value="2"/>
</dbReference>
<name>A0A9Y1FQS3_9ARCH</name>
<dbReference type="SMART" id="SM00155">
    <property type="entry name" value="PLDc"/>
    <property type="match status" value="2"/>
</dbReference>
<dbReference type="PROSITE" id="PS51841">
    <property type="entry name" value="LTD"/>
    <property type="match status" value="1"/>
</dbReference>
<dbReference type="CDD" id="cd09128">
    <property type="entry name" value="PLDc_unchar1_2"/>
    <property type="match status" value="1"/>
</dbReference>
<dbReference type="Proteomes" id="UP001200513">
    <property type="component" value="Chromosome"/>
</dbReference>
<dbReference type="Gene3D" id="3.30.870.10">
    <property type="entry name" value="Endonuclease Chain A"/>
    <property type="match status" value="2"/>
</dbReference>
<dbReference type="Pfam" id="PF13091">
    <property type="entry name" value="PLDc_2"/>
    <property type="match status" value="2"/>
</dbReference>
<evidence type="ECO:0000259" key="3">
    <source>
        <dbReference type="PROSITE" id="PS50035"/>
    </source>
</evidence>
<protein>
    <submittedName>
        <fullName evidence="5">Phospholipase D-like domain-containing protein</fullName>
    </submittedName>
</protein>
<dbReference type="GO" id="GO:0016891">
    <property type="term" value="F:RNA endonuclease activity producing 5'-phosphomonoesters, hydrolytic mechanism"/>
    <property type="evidence" value="ECO:0007669"/>
    <property type="project" value="TreeGrafter"/>
</dbReference>
<evidence type="ECO:0000256" key="1">
    <source>
        <dbReference type="SAM" id="MobiDB-lite"/>
    </source>
</evidence>
<sequence length="689" mass="76172">MSKKIFSIIIVLLLMIPFSSLSNISLPQAENEVTRTGYFEQTITTTTFKGETNITTLVGPDYAYDIIINALKRAQTSFYLEVYTLSSEPLVNELIRAKERGVEVIVLLSHDRVSGYEDEYTEEAAYRLDNAGIDVLWTSSEFRFTHAKFWIVDSETVFVYSGNWAPSSIPQYPSAYKNREMGFAITDTEIAAYYEDVFFDDMAESTPYDSSIGHTGNLQANSTSGSYEHPFSFSNFVEYAEVTPIFSPDNSYTLLSSLIKSANTSIDIEMQYILFDCELLQDIIDASQRGVAIRIIINEPDSSGENVTETLLTNGIQVKFFKGLSHNHNKYVSVDGEIVQISSINWSNNSLTNNREAGAIIKNSNIAAYFKQIFDYDWNKGKTPEGFAVPVALIDPLPGGIVKDTYAFKASFSVYNYSSAELQIDGSTVHSWVNPENIKTVTIDTSSYSDGIHTIKIIATKDDDSTVEIEEKINIININEWLLLISEVRYDAVSEPDGEFVELYNAFDFSLYLQNWKLTDNEGEYKMAEGTLISSEQVLIFARDSSAFVSEMADLGVTGVSADFGLGDISLANTGDEILLMSPDGEVRDAVAWGSGSASGVVTWSGSTGEDKTLQRIPADQDTNDCTIDFQAEAPTPGEVDLGSTNTGTNTGTNTDETNPEFTSFNFLYAILGTISLIALGTIFNKLRK</sequence>
<keyword evidence="2" id="KW-1133">Transmembrane helix</keyword>
<reference evidence="5" key="1">
    <citation type="journal article" date="2022" name="Nat. Microbiol.">
        <title>Unique mobile elements and scalable gene flow at the prokaryote-eukaryote boundary revealed by circularized Asgard archaea genomes.</title>
        <authorList>
            <person name="Wu F."/>
            <person name="Speth D.R."/>
            <person name="Philosof A."/>
            <person name="Cremiere A."/>
            <person name="Narayanan A."/>
            <person name="Barco R.A."/>
            <person name="Connon S.A."/>
            <person name="Amend J.P."/>
            <person name="Antoshechkin I.A."/>
            <person name="Orphan V.J."/>
        </authorList>
    </citation>
    <scope>NUCLEOTIDE SEQUENCE</scope>
    <source>
        <strain evidence="5">PR6</strain>
    </source>
</reference>
<gene>
    <name evidence="5" type="ORF">K9W46_06370</name>
</gene>
<dbReference type="PANTHER" id="PTHR43856:SF2">
    <property type="entry name" value="PHOSPHOLIPASE D"/>
    <property type="match status" value="1"/>
</dbReference>
<feature type="domain" description="LTD" evidence="4">
    <location>
        <begin position="480"/>
        <end position="595"/>
    </location>
</feature>
<feature type="domain" description="PLD phosphodiesterase" evidence="3">
    <location>
        <begin position="141"/>
        <end position="168"/>
    </location>
</feature>